<sequence>MTGVSQWDVRTTHHQGLRGRSNCAVSKLVLGLPLTCLLNGSRRAVSQRRCGPGYACQLTPAASEVLERGHLSTLSLAPGAISGGSKEPSGGNEAVTSK</sequence>
<evidence type="ECO:0000313" key="2">
    <source>
        <dbReference type="EMBL" id="KAJ8387045.1"/>
    </source>
</evidence>
<reference evidence="2" key="1">
    <citation type="journal article" date="2023" name="Science">
        <title>Genome structures resolve the early diversification of teleost fishes.</title>
        <authorList>
            <person name="Parey E."/>
            <person name="Louis A."/>
            <person name="Montfort J."/>
            <person name="Bouchez O."/>
            <person name="Roques C."/>
            <person name="Iampietro C."/>
            <person name="Lluch J."/>
            <person name="Castinel A."/>
            <person name="Donnadieu C."/>
            <person name="Desvignes T."/>
            <person name="Floi Bucao C."/>
            <person name="Jouanno E."/>
            <person name="Wen M."/>
            <person name="Mejri S."/>
            <person name="Dirks R."/>
            <person name="Jansen H."/>
            <person name="Henkel C."/>
            <person name="Chen W.J."/>
            <person name="Zahm M."/>
            <person name="Cabau C."/>
            <person name="Klopp C."/>
            <person name="Thompson A.W."/>
            <person name="Robinson-Rechavi M."/>
            <person name="Braasch I."/>
            <person name="Lecointre G."/>
            <person name="Bobe J."/>
            <person name="Postlethwait J.H."/>
            <person name="Berthelot C."/>
            <person name="Roest Crollius H."/>
            <person name="Guiguen Y."/>
        </authorList>
    </citation>
    <scope>NUCLEOTIDE SEQUENCE</scope>
    <source>
        <strain evidence="2">NC1722</strain>
    </source>
</reference>
<protein>
    <submittedName>
        <fullName evidence="2">Uncharacterized protein</fullName>
    </submittedName>
</protein>
<dbReference type="AlphaFoldDB" id="A0AAD7W885"/>
<organism evidence="2 3">
    <name type="scientific">Aldrovandia affinis</name>
    <dbReference type="NCBI Taxonomy" id="143900"/>
    <lineage>
        <taxon>Eukaryota</taxon>
        <taxon>Metazoa</taxon>
        <taxon>Chordata</taxon>
        <taxon>Craniata</taxon>
        <taxon>Vertebrata</taxon>
        <taxon>Euteleostomi</taxon>
        <taxon>Actinopterygii</taxon>
        <taxon>Neopterygii</taxon>
        <taxon>Teleostei</taxon>
        <taxon>Notacanthiformes</taxon>
        <taxon>Halosauridae</taxon>
        <taxon>Aldrovandia</taxon>
    </lineage>
</organism>
<dbReference type="Proteomes" id="UP001221898">
    <property type="component" value="Unassembled WGS sequence"/>
</dbReference>
<gene>
    <name evidence="2" type="ORF">AAFF_G00160990</name>
</gene>
<accession>A0AAD7W885</accession>
<evidence type="ECO:0000256" key="1">
    <source>
        <dbReference type="SAM" id="MobiDB-lite"/>
    </source>
</evidence>
<keyword evidence="3" id="KW-1185">Reference proteome</keyword>
<proteinExistence type="predicted"/>
<comment type="caution">
    <text evidence="2">The sequence shown here is derived from an EMBL/GenBank/DDBJ whole genome shotgun (WGS) entry which is preliminary data.</text>
</comment>
<name>A0AAD7W885_9TELE</name>
<feature type="region of interest" description="Disordered" evidence="1">
    <location>
        <begin position="77"/>
        <end position="98"/>
    </location>
</feature>
<dbReference type="EMBL" id="JAINUG010000218">
    <property type="protein sequence ID" value="KAJ8387045.1"/>
    <property type="molecule type" value="Genomic_DNA"/>
</dbReference>
<evidence type="ECO:0000313" key="3">
    <source>
        <dbReference type="Proteomes" id="UP001221898"/>
    </source>
</evidence>